<dbReference type="InterPro" id="IPR051751">
    <property type="entry name" value="Immunoreceptor_sig_adapters"/>
</dbReference>
<dbReference type="GO" id="GO:0007169">
    <property type="term" value="P:cell surface receptor protein tyrosine kinase signaling pathway"/>
    <property type="evidence" value="ECO:0007669"/>
    <property type="project" value="TreeGrafter"/>
</dbReference>
<evidence type="ECO:0000256" key="1">
    <source>
        <dbReference type="ARBA" id="ARBA00022999"/>
    </source>
</evidence>
<dbReference type="AlphaFoldDB" id="A0AAV7BQ64"/>
<evidence type="ECO:0000259" key="4">
    <source>
        <dbReference type="PROSITE" id="PS50001"/>
    </source>
</evidence>
<sequence>MRSPPAFNNFPRGMDDLYLTLLETQAKTHNDVTVVSEGKQKSENPGVMGRPWYGGDMERSEAETALRRINKDGCFLVRRSSSQNQTQPYTLAVLYHDHIYNIPIRAVGNHGFSLGKEGKRHEEVFPSVVHLIEHYQQEPLNLVNRQTSERECTALLYPAVV</sequence>
<dbReference type="PRINTS" id="PR00401">
    <property type="entry name" value="SH2DOMAIN"/>
</dbReference>
<dbReference type="InterPro" id="IPR036860">
    <property type="entry name" value="SH2_dom_sf"/>
</dbReference>
<evidence type="ECO:0000313" key="5">
    <source>
        <dbReference type="EMBL" id="KAG8574626.1"/>
    </source>
</evidence>
<dbReference type="SUPFAM" id="SSF55550">
    <property type="entry name" value="SH2 domain"/>
    <property type="match status" value="1"/>
</dbReference>
<dbReference type="EMBL" id="WNYA01000004">
    <property type="protein sequence ID" value="KAG8574626.1"/>
    <property type="molecule type" value="Genomic_DNA"/>
</dbReference>
<keyword evidence="6" id="KW-1185">Reference proteome</keyword>
<dbReference type="Proteomes" id="UP000824782">
    <property type="component" value="Unassembled WGS sequence"/>
</dbReference>
<evidence type="ECO:0000256" key="3">
    <source>
        <dbReference type="SAM" id="MobiDB-lite"/>
    </source>
</evidence>
<reference evidence="5" key="1">
    <citation type="thesis" date="2020" institute="ProQuest LLC" country="789 East Eisenhower Parkway, Ann Arbor, MI, USA">
        <title>Comparative Genomics and Chromosome Evolution.</title>
        <authorList>
            <person name="Mudd A.B."/>
        </authorList>
    </citation>
    <scope>NUCLEOTIDE SEQUENCE</scope>
    <source>
        <strain evidence="5">237g6f4</strain>
        <tissue evidence="5">Blood</tissue>
    </source>
</reference>
<protein>
    <recommendedName>
        <fullName evidence="4">SH2 domain-containing protein</fullName>
    </recommendedName>
</protein>
<comment type="caution">
    <text evidence="5">The sequence shown here is derived from an EMBL/GenBank/DDBJ whole genome shotgun (WGS) entry which is preliminary data.</text>
</comment>
<evidence type="ECO:0000256" key="2">
    <source>
        <dbReference type="PROSITE-ProRule" id="PRU00191"/>
    </source>
</evidence>
<feature type="domain" description="SH2" evidence="4">
    <location>
        <begin position="52"/>
        <end position="159"/>
    </location>
</feature>
<organism evidence="5 6">
    <name type="scientific">Engystomops pustulosus</name>
    <name type="common">Tungara frog</name>
    <name type="synonym">Physalaemus pustulosus</name>
    <dbReference type="NCBI Taxonomy" id="76066"/>
    <lineage>
        <taxon>Eukaryota</taxon>
        <taxon>Metazoa</taxon>
        <taxon>Chordata</taxon>
        <taxon>Craniata</taxon>
        <taxon>Vertebrata</taxon>
        <taxon>Euteleostomi</taxon>
        <taxon>Amphibia</taxon>
        <taxon>Batrachia</taxon>
        <taxon>Anura</taxon>
        <taxon>Neobatrachia</taxon>
        <taxon>Hyloidea</taxon>
        <taxon>Leptodactylidae</taxon>
        <taxon>Leiuperinae</taxon>
        <taxon>Engystomops</taxon>
    </lineage>
</organism>
<evidence type="ECO:0000313" key="6">
    <source>
        <dbReference type="Proteomes" id="UP000824782"/>
    </source>
</evidence>
<gene>
    <name evidence="5" type="ORF">GDO81_009251</name>
</gene>
<dbReference type="PANTHER" id="PTHR14098">
    <property type="entry name" value="SH2 DOMAIN CONTAINING PROTEIN"/>
    <property type="match status" value="1"/>
</dbReference>
<proteinExistence type="predicted"/>
<feature type="region of interest" description="Disordered" evidence="3">
    <location>
        <begin position="36"/>
        <end position="55"/>
    </location>
</feature>
<dbReference type="Gene3D" id="3.30.505.10">
    <property type="entry name" value="SH2 domain"/>
    <property type="match status" value="1"/>
</dbReference>
<dbReference type="FunFam" id="3.30.505.10:FF:000016">
    <property type="entry name" value="B-cell linker protein isoform 2"/>
    <property type="match status" value="1"/>
</dbReference>
<accession>A0AAV7BQ64</accession>
<dbReference type="InterPro" id="IPR000980">
    <property type="entry name" value="SH2"/>
</dbReference>
<dbReference type="SMART" id="SM00252">
    <property type="entry name" value="SH2"/>
    <property type="match status" value="1"/>
</dbReference>
<dbReference type="GO" id="GO:0005737">
    <property type="term" value="C:cytoplasm"/>
    <property type="evidence" value="ECO:0007669"/>
    <property type="project" value="TreeGrafter"/>
</dbReference>
<dbReference type="Pfam" id="PF00017">
    <property type="entry name" value="SH2"/>
    <property type="match status" value="1"/>
</dbReference>
<dbReference type="PANTHER" id="PTHR14098:SF18">
    <property type="entry name" value="SH2 DOMAIN CONTAINING 6"/>
    <property type="match status" value="1"/>
</dbReference>
<dbReference type="GO" id="GO:0035556">
    <property type="term" value="P:intracellular signal transduction"/>
    <property type="evidence" value="ECO:0007669"/>
    <property type="project" value="TreeGrafter"/>
</dbReference>
<dbReference type="PROSITE" id="PS50001">
    <property type="entry name" value="SH2"/>
    <property type="match status" value="1"/>
</dbReference>
<name>A0AAV7BQ64_ENGPU</name>
<keyword evidence="1 2" id="KW-0727">SH2 domain</keyword>